<proteinExistence type="predicted"/>
<evidence type="ECO:0000256" key="1">
    <source>
        <dbReference type="SAM" id="MobiDB-lite"/>
    </source>
</evidence>
<dbReference type="AlphaFoldDB" id="A0A9X1SE91"/>
<feature type="compositionally biased region" description="Low complexity" evidence="1">
    <location>
        <begin position="129"/>
        <end position="148"/>
    </location>
</feature>
<sequence length="304" mass="33770">MKLHMIDMPVEDEELASWLELQLVSLHLPELVSELAACHGINENGPTLSEILGADRSLIWENGLSSVSHESIALLLQNPRRLIDLYDEIVVHGGDCWWNEAALDQTTRESCTRGKLALQARISSPPPEAEVNSSSSSPAKPPAATGSSRRSTMGWWLALAACLALGIAIGRYWPESEIPTKDSAVWGWSDPNLLADAKAPQAYFEHLADGAEAWFDQRPVDAADLSQRLAEFRGGCSRIMLAKHSVVSDKDRQWLYRQCRLWAGEIDDHIVRLEEGDPAAEVRESMDNLVRDMVDELRLRPAKS</sequence>
<evidence type="ECO:0000313" key="2">
    <source>
        <dbReference type="EMBL" id="MCC9626968.1"/>
    </source>
</evidence>
<reference evidence="2" key="1">
    <citation type="submission" date="2021-11" db="EMBL/GenBank/DDBJ databases">
        <title>Genome sequence.</title>
        <authorList>
            <person name="Sun Q."/>
        </authorList>
    </citation>
    <scope>NUCLEOTIDE SEQUENCE</scope>
    <source>
        <strain evidence="2">JC732</strain>
    </source>
</reference>
<feature type="region of interest" description="Disordered" evidence="1">
    <location>
        <begin position="122"/>
        <end position="148"/>
    </location>
</feature>
<accession>A0A9X1SE91</accession>
<dbReference type="RefSeq" id="WP_230214516.1">
    <property type="nucleotide sequence ID" value="NZ_JAJKFT010000002.1"/>
</dbReference>
<protein>
    <submittedName>
        <fullName evidence="2">Uncharacterized protein</fullName>
    </submittedName>
</protein>
<name>A0A9X1SE91_9BACT</name>
<keyword evidence="3" id="KW-1185">Reference proteome</keyword>
<comment type="caution">
    <text evidence="2">The sequence shown here is derived from an EMBL/GenBank/DDBJ whole genome shotgun (WGS) entry which is preliminary data.</text>
</comment>
<evidence type="ECO:0000313" key="3">
    <source>
        <dbReference type="Proteomes" id="UP001139103"/>
    </source>
</evidence>
<organism evidence="2 3">
    <name type="scientific">Blastopirellula sediminis</name>
    <dbReference type="NCBI Taxonomy" id="2894196"/>
    <lineage>
        <taxon>Bacteria</taxon>
        <taxon>Pseudomonadati</taxon>
        <taxon>Planctomycetota</taxon>
        <taxon>Planctomycetia</taxon>
        <taxon>Pirellulales</taxon>
        <taxon>Pirellulaceae</taxon>
        <taxon>Blastopirellula</taxon>
    </lineage>
</organism>
<dbReference type="EMBL" id="JAJKFT010000002">
    <property type="protein sequence ID" value="MCC9626968.1"/>
    <property type="molecule type" value="Genomic_DNA"/>
</dbReference>
<gene>
    <name evidence="2" type="ORF">LOC68_00980</name>
</gene>
<dbReference type="Proteomes" id="UP001139103">
    <property type="component" value="Unassembled WGS sequence"/>
</dbReference>